<reference evidence="1 2" key="1">
    <citation type="journal article" date="2019" name="Sci. Rep.">
        <title>Orb-weaving spider Araneus ventricosus genome elucidates the spidroin gene catalogue.</title>
        <authorList>
            <person name="Kono N."/>
            <person name="Nakamura H."/>
            <person name="Ohtoshi R."/>
            <person name="Moran D.A.P."/>
            <person name="Shinohara A."/>
            <person name="Yoshida Y."/>
            <person name="Fujiwara M."/>
            <person name="Mori M."/>
            <person name="Tomita M."/>
            <person name="Arakawa K."/>
        </authorList>
    </citation>
    <scope>NUCLEOTIDE SEQUENCE [LARGE SCALE GENOMIC DNA]</scope>
</reference>
<organism evidence="1 2">
    <name type="scientific">Araneus ventricosus</name>
    <name type="common">Orbweaver spider</name>
    <name type="synonym">Epeira ventricosa</name>
    <dbReference type="NCBI Taxonomy" id="182803"/>
    <lineage>
        <taxon>Eukaryota</taxon>
        <taxon>Metazoa</taxon>
        <taxon>Ecdysozoa</taxon>
        <taxon>Arthropoda</taxon>
        <taxon>Chelicerata</taxon>
        <taxon>Arachnida</taxon>
        <taxon>Araneae</taxon>
        <taxon>Araneomorphae</taxon>
        <taxon>Entelegynae</taxon>
        <taxon>Araneoidea</taxon>
        <taxon>Araneidae</taxon>
        <taxon>Araneus</taxon>
    </lineage>
</organism>
<dbReference type="EMBL" id="BGPR01136165">
    <property type="protein sequence ID" value="GBN57221.1"/>
    <property type="molecule type" value="Genomic_DNA"/>
</dbReference>
<evidence type="ECO:0000313" key="1">
    <source>
        <dbReference type="EMBL" id="GBN57221.1"/>
    </source>
</evidence>
<sequence length="43" mass="4775">MRLDETLTLHKSECSAVEGACHDFDQSLLGRDVYSSQTACIML</sequence>
<feature type="non-terminal residue" evidence="1">
    <location>
        <position position="43"/>
    </location>
</feature>
<dbReference type="AlphaFoldDB" id="A0A4Y2Q147"/>
<protein>
    <submittedName>
        <fullName evidence="1">Uncharacterized protein</fullName>
    </submittedName>
</protein>
<keyword evidence="2" id="KW-1185">Reference proteome</keyword>
<accession>A0A4Y2Q147</accession>
<proteinExistence type="predicted"/>
<gene>
    <name evidence="1" type="ORF">AVEN_185528_1</name>
</gene>
<name>A0A4Y2Q147_ARAVE</name>
<dbReference type="Proteomes" id="UP000499080">
    <property type="component" value="Unassembled WGS sequence"/>
</dbReference>
<comment type="caution">
    <text evidence="1">The sequence shown here is derived from an EMBL/GenBank/DDBJ whole genome shotgun (WGS) entry which is preliminary data.</text>
</comment>
<evidence type="ECO:0000313" key="2">
    <source>
        <dbReference type="Proteomes" id="UP000499080"/>
    </source>
</evidence>